<proteinExistence type="predicted"/>
<name>A0ACC3S8F6_9PEZI</name>
<sequence length="4709" mass="523245">MAMEKMLEAYGVRNVADGPWENKRINYRFLTLWEEQRMRENRAALEKAERARSTGQSAFHLPIDSADHHPTLANLGGTLLPGLVNGSSSALQPLVETPTTVLNLQTFAEGLKSSSPLLLTGLAGSGKTLVVRHAAHMLNMETTMVTLHLNEQSDAKLLIGMYTTGTTPGSFTWQPGVLTRAVQEGRWVFIEDIDRAPNEVISTLLPLIERRELLIPSRGQTIRAARGFRIIATLRTVLNANGEESKPALNMVGARLWNQVHVQMPPMEELRSVIVGLHPLLQEYAPQLVTVFEQLQLLRQQSGLVSRTRSGVLRAVTPRDLLKWASRVVKLLGGKATFSSGDLDQIFLDAVDCFAGALPESPALDALTACIAEHLQIDPRRRDFLLRERTVSYQAERHQLQIGRNSFQRQAQRGAARISKRAFSTNAHTLRVLERVSVAVAGREPLLLVGETGTGKTTTVQHMADELGKKLVPFNLSQQSESGDLLGGFKPVNVRSLIVPLKDEFDDLFGSTFSLRKNQQFLDMLGRCVAKGQWSRVCRLWREALGMVEKQRSKALQSGNESPARPGSMPHKKRRVEPAMSEAMSGRWDTFAENVKAMENRLSTGSESNFAFAFVEGNIVKAVRNGDWVLLDEINLASADTLEALADLFDASSPSLMLSEAGSVERIHAHPEFRIFAAMNPATDVGKKDLPLGIRSRFTELYVDSPDRDLQSLQSIVQAYLGNTTVNDQAVIVDISALHQKIQELAEQNLLVDGAGQKPHFSLRTLTRALTYAKDVSPLCSIRRALFEGFQMSYLTLLDKESESRLLPLMQQALFSKHRNVTAELKRPFSRPNDGHEYIREGQYWLRQGAFPVEEQPHYIITPFIRHNLDNLIRASSTRRSPVLIQGPTSAGKTSMIEYLAKRSGNKFVRINNHEHTDLQEYLGTYVSGADGRLRFEEGILVKALREGHWIVLDELNLAPTDVLEALNRLLDDNRELLIPETQETVRPHGNFMLFATQNPAGLYGGRKVLSRAFRNRFLELHFDDIPVDELHEILHRRTQIPDSWCKRIVSVYRELSVLRQENRLFEQKSFATLRDLFRWALRKADTIQDLAVNGFLLLAERVRKPEEREAVKKVIEKVLSARGPKVTIDEATLYSEQGCPELAGYQSQAQSKGVVWTNAMRRLYVLVAHAVRNNEPVLLVGETGCGKTTVVQMLADAVRKELHIVNAHQNTETGDLIGAQRPLRNRAAIEEKLRLALLSLPYPGLHSADNSYSVEDLLQIYDTTRKAIMDQPDASDAVSGEVHSIIQVDRTRLKALFEWSDGSLVHAMKTGQFFLLDEISLADDSVLERLNSVLEPSRSILLAEKGSLDSFVTAQEGFQFFATMNPGGDYGKRELSPALRNRFTEIWVPALSDLDDVLQIVRAKLKERAVAFAPALVHFAQWFNQRFNTSAASSISIRDTLAWIEFVNRADSLDPTFAVVHGAAMVYIDTLGANPAALLAINPAEIHTERAACLAELGRLLQTDAAAIYSAPVDVQSTGAVLALGAFSLPIVSTKTADPNFTFLAPTTRSNSMRVVRALQLSKPVLLEGNPGVGKTTLVTALANTIGMPLTRINLSEQTDLMDLFGSDVPVEGAEAGTFAWRDAPFLRAMKNGEWVLLDEMNLASQSVLEGLNACLDHRGEVYISELDQTFRRHPSFRLFAAQNPHHQGGGRKGLPASFVNRFTVVYADVFRKEDLVLICQRSFPHLDASTIGPLVEFIDRLDNEVGSQRKVGSLGGPWEVNLRDTLRWLNLVSTLEGMLPAGDVSDFLDVVISQRFRTTNDRAFVFDLFCSVLQDTPDARSLFHTLGTASFEIGLGLLPRHYFLSPHVLPDLDFDFRPHLATLESMMIGIQKQWPLILVGPPGAGKTMLIQKLASLAGASLVTFSMNADIDSMDLVGGYEQADPQRERLRFLQRLEKYALHGLIASLAEPDDEQESLFFVGLHQLCSAAADPLINQEKDLFKEIAAMLSDFTHFSTADVESIYLTQRCAELASKPPSVERAQFEWTDGLLVQALEQGQWLVLDNANLCSPAVLDRLNSLLEPNGSLIINEHTDANGQARIIKPHEDFRIFFTVDPRYGELSRALRNRAVELFLLPVEGPSTGDGNALTLSPEFALHRFRNTAALAHQSAEQQSLALIADFTSDHLTESDFPILPSFMEQVNMGLYGVPVETLKSSIDKLNTVVSFYEKQNFQWQQGVIEESVVLTVDLGYVQTIHPLNNATLVGFNDSMRQKSLWVGALFDFEFELAAMQQALVDVQNTTKPRNLLNRLQRSAKASQIPNAAKDSTVGAFPFLTGMVNFFWAWCEAVLPGRQKTPDFVTIESLKSLRSFWWDLYSLTNSADFDETVFQAYLDIGRSLFTKVQMPSQASLRLKDQLLNGFTALGAENKVGNARSMVALWTALKPETPRTFVQLQDLLRLEKLADKFDAYAWRFEQPLEDLVKLQAAFQNALQIVRKGSDGSAELLKELEEAMSNVTLPDSDDVVAPPHFRDRFEGMCRLFDLLRLSTPSELTERPTKLAVLSRRSTKLASHTTELQKLGNYVGIDAADGISVTSDISLSIAARVNKVDEVPLGRLDLLQNELSTLGQVTAKHAHDLCTDQVSALDIVLERLFDAVSNSSALFSLDAGVEVEVQRTFFKNLRSYLQSTHDAARSPRDLSASASAWLSYALGCIQLYVPNRPFDPALRPLVERDMFRKVQEGLALKLSALQRFEVFFTGQTTSLRIRAVAADIETMGLEPSVPEIARPPRSEMMQLQGDFGALLRTVAPLIQGGVDALGSLAQDVAIRQNVGHIKRRLSEGYRAYDDITAPLIGWLDCLEIGFSLAALAHATAEGTSSSVSQVSDLTPLLGGLPQHPANDAALARLSAQSVKLRLHGLTSYATMRSICSDSTSPSDVAFALFDNFYEQWRQELELNQEKTAAKSSLYTYRGGQDVEDEVDEEEYKTLFPDYESTEGNVVDAPVQQRMQNLAARIADVQIHLFTSDASPEKQLLQLLEGAASTMDMASHSYAYSCDRNTIPLLITTLSKKTDEIQNSTTPQHYNVYTDANIAESKTLINLCKRIQVRFRTIQEVWPEHATLADVIRTCDEILVMKITDPVMVYMTKVEKLYDFVHQWQTVASKEFSAAPLYDSITDLIVHWRQLELSTWARLLDMEVRKCNEDAKSWWFIAYENIIRVPMSLENENVELRTHVTELIKTLQDFFLSTGLGQFSERLRMLEIFRQYVQAISKTSPSMQTVHEALGNFIAYMSHFKQPVAEAIAKGRQTLEKNMKDIIQLASWKDRNINALKQSAGASHRKLFKVIRKFRAVLSQPADGIIRAGVPESAVTAPIDASIELLRMSAATAPEAEALCAQSLQSWNERPARFKNLAATISVMCSKGQPKVDALDSSAELNTWLTDTENLATQLRKATPSLLTEENKETVKHLKTRKRKLFADVLKELRNMGFKSNLSSDALALQDSVQKVLAALPDAATASSSTLAYAQNSLHQLLHLMPSVREAAREHNDDLTSAEVARSVAFVESMLQTQMQQRTTLHGAVSSKQTLDATIAKTQNLWSEKTLEIEASSSQGYTLNIALACLPAILRASAEIVSAQIKLGQLPCGNVLDELTQWARQLDEIRSKWNALPAMPENLTTSEHLQLQKDGCELLHNVQMGLQRIINEYPYLGPVLSQTLPWASAEVVSTSQIANQSHQSVDLEGYARKVLDFTDAILGSLQDLDKPLANLPASHEDPSWLLLESNSLASALKAMRTPYITAKLDELLDQLPQLQDSARSLPVAAAIFHSLLPILRQYASIHDYLTSRLSNLHHSVSYTSYRLAKVFVNLAKEGFCTPSEKTSGDNSGNEKLEGGTGLGDGEGGEDISKDIEDDEDLTELAQEPNKEKEGEEEIEDEKDAVDMADQEMEGQMGDAEEKEEGEGSGDEDEGDEMEEEAGDVDDLGPSTVDEKMWDDGGKDSEKEKEGDDAKGTKDDDEVAADEGKGEEKEKEKKEKEGGEADDEIEEEMGADEDENVGPDEVEKMDPHVQDQENLDLPDDIDMDGDKDDGEGDSDLDDLGDDFDNGDAMEEDTNEVPEEQEADEGDAGEPAGDEAPEEEAQSKEEELAPDLDEEQAEKTQEAGEDAEEEAASEEEDTLLQDNRNDDSNTADDVAETEAQGTGLTQEQAQDQKDQADEGAAQQDEGAEGEATEQQQASGSKGQRSRAQENQPSQANDQEQPQDDKESLPFKKIGDALEKWYKQQQQIQDAQQREEEVQPQHQEDADMADAEFEHLPDDEAAADAQALGAAKEEQATAIDEDAGQATNETEDRSQFPPEEREEAEPQGQQDTDMEEVEPETKQEAKDVESAAKAFVGERNDELTDLDMTREQPREESPDLEEVDTQLTSTHLDPSTTSHLSQDEARALWTHHESSTRTLALVLTEHLRLILSPTQATKMRGDFRTGKRLNIKRIIPYIASSYKRDKIWMRRSVPSKRAYQIMLAIDDSESMAESGSSSLAFETLALVARSLSMLEAGELCIVGFGEDANVVHDFAAPFTSDSGAEVVRRFGFEQKRTNIRRLIEKSLELFRAARLRASSTTAELWQLQLIISDGVCEDHPSIRRLVRQAQEERIMIVFVVVDAAAATTTAGGKTMSGSILDLKTAEFGKDEVTGEMRVKTVKYLDTFPFGYYLIVRDVNELPGVLAGALRQWFAEVVETAG</sequence>
<evidence type="ECO:0000313" key="2">
    <source>
        <dbReference type="Proteomes" id="UP001320706"/>
    </source>
</evidence>
<reference evidence="1" key="1">
    <citation type="submission" date="2024-02" db="EMBL/GenBank/DDBJ databases">
        <title>Metagenome Assembled Genome of Zalaria obscura JY119.</title>
        <authorList>
            <person name="Vighnesh L."/>
            <person name="Jagadeeshwari U."/>
            <person name="Venkata Ramana C."/>
            <person name="Sasikala C."/>
        </authorList>
    </citation>
    <scope>NUCLEOTIDE SEQUENCE</scope>
    <source>
        <strain evidence="1">JY119</strain>
    </source>
</reference>
<organism evidence="1 2">
    <name type="scientific">Zalaria obscura</name>
    <dbReference type="NCBI Taxonomy" id="2024903"/>
    <lineage>
        <taxon>Eukaryota</taxon>
        <taxon>Fungi</taxon>
        <taxon>Dikarya</taxon>
        <taxon>Ascomycota</taxon>
        <taxon>Pezizomycotina</taxon>
        <taxon>Dothideomycetes</taxon>
        <taxon>Dothideomycetidae</taxon>
        <taxon>Dothideales</taxon>
        <taxon>Zalariaceae</taxon>
        <taxon>Zalaria</taxon>
    </lineage>
</organism>
<keyword evidence="2" id="KW-1185">Reference proteome</keyword>
<dbReference type="Proteomes" id="UP001320706">
    <property type="component" value="Unassembled WGS sequence"/>
</dbReference>
<protein>
    <submittedName>
        <fullName evidence="1">AAA ATPase midasin</fullName>
    </submittedName>
</protein>
<dbReference type="EMBL" id="JAMKPW020000033">
    <property type="protein sequence ID" value="KAK8201934.1"/>
    <property type="molecule type" value="Genomic_DNA"/>
</dbReference>
<accession>A0ACC3S8F6</accession>
<gene>
    <name evidence="1" type="primary">MDN1_1</name>
    <name evidence="1" type="ORF">M8818_005459</name>
</gene>
<comment type="caution">
    <text evidence="1">The sequence shown here is derived from an EMBL/GenBank/DDBJ whole genome shotgun (WGS) entry which is preliminary data.</text>
</comment>
<evidence type="ECO:0000313" key="1">
    <source>
        <dbReference type="EMBL" id="KAK8201934.1"/>
    </source>
</evidence>